<dbReference type="AlphaFoldDB" id="A0A438HXR8"/>
<organism evidence="1 2">
    <name type="scientific">Vitis vinifera</name>
    <name type="common">Grape</name>
    <dbReference type="NCBI Taxonomy" id="29760"/>
    <lineage>
        <taxon>Eukaryota</taxon>
        <taxon>Viridiplantae</taxon>
        <taxon>Streptophyta</taxon>
        <taxon>Embryophyta</taxon>
        <taxon>Tracheophyta</taxon>
        <taxon>Spermatophyta</taxon>
        <taxon>Magnoliopsida</taxon>
        <taxon>eudicotyledons</taxon>
        <taxon>Gunneridae</taxon>
        <taxon>Pentapetalae</taxon>
        <taxon>rosids</taxon>
        <taxon>Vitales</taxon>
        <taxon>Vitaceae</taxon>
        <taxon>Viteae</taxon>
        <taxon>Vitis</taxon>
    </lineage>
</organism>
<comment type="caution">
    <text evidence="1">The sequence shown here is derived from an EMBL/GenBank/DDBJ whole genome shotgun (WGS) entry which is preliminary data.</text>
</comment>
<evidence type="ECO:0008006" key="3">
    <source>
        <dbReference type="Google" id="ProtNLM"/>
    </source>
</evidence>
<reference evidence="1 2" key="1">
    <citation type="journal article" date="2018" name="PLoS Genet.">
        <title>Population sequencing reveals clonal diversity and ancestral inbreeding in the grapevine cultivar Chardonnay.</title>
        <authorList>
            <person name="Roach M.J."/>
            <person name="Johnson D.L."/>
            <person name="Bohlmann J."/>
            <person name="van Vuuren H.J."/>
            <person name="Jones S.J."/>
            <person name="Pretorius I.S."/>
            <person name="Schmidt S.A."/>
            <person name="Borneman A.R."/>
        </authorList>
    </citation>
    <scope>NUCLEOTIDE SEQUENCE [LARGE SCALE GENOMIC DNA]</scope>
    <source>
        <strain evidence="2">cv. Chardonnay</strain>
        <tissue evidence="1">Leaf</tissue>
    </source>
</reference>
<sequence>MGSFGRKEQDSLGKMVKCVFFVECESLWKKIICGKFEEVERGWTTRVWKESFGMALWKDIRKGWEDFNARTSIRIGNVAKSWKREGDEGGVRRFILEDPSKIGRRGLLSVKPYYCSLSGETNFVFPGKEVWGSRAPLRICFFAGEAVWGKILTVDTLMKRG</sequence>
<evidence type="ECO:0000313" key="1">
    <source>
        <dbReference type="EMBL" id="RVW89232.1"/>
    </source>
</evidence>
<accession>A0A438HXR8</accession>
<gene>
    <name evidence="1" type="ORF">CK203_032608</name>
</gene>
<protein>
    <recommendedName>
        <fullName evidence="3">DUF4283 domain-containing protein</fullName>
    </recommendedName>
</protein>
<evidence type="ECO:0000313" key="2">
    <source>
        <dbReference type="Proteomes" id="UP000288805"/>
    </source>
</evidence>
<dbReference type="Proteomes" id="UP000288805">
    <property type="component" value="Unassembled WGS sequence"/>
</dbReference>
<dbReference type="EMBL" id="QGNW01000166">
    <property type="protein sequence ID" value="RVW89232.1"/>
    <property type="molecule type" value="Genomic_DNA"/>
</dbReference>
<proteinExistence type="predicted"/>
<name>A0A438HXR8_VITVI</name>